<dbReference type="Proteomes" id="UP000318571">
    <property type="component" value="Chromosome 6"/>
</dbReference>
<proteinExistence type="inferred from homology"/>
<dbReference type="PROSITE" id="PS50950">
    <property type="entry name" value="ZF_THAP"/>
    <property type="match status" value="1"/>
</dbReference>
<sequence length="217" mass="25342">MVLRCAAKGCHTKHDGSIEQSFFKFPKQNLKLRQQWLDLLDIPDFVPKPTSSVCWKHFHPSAMKIKWNPNRDKNIRPRRRLVINAVPDYQGPYENQGTETSIWPDETCCLPTIPNDTEEPLEAEESEIFLPSGDAQVDKKNDVLAFNFLAEYISEPHACDKDEEIMRLKKQAHRLQVAIKRRERRIQLIKKDHQIRSDLSGSDIPPYRKRKLESINN</sequence>
<reference evidence="15 16" key="1">
    <citation type="journal article" date="2018" name="Nat. Ecol. Evol.">
        <title>Genomic signatures of mitonuclear coevolution across populations of Tigriopus californicus.</title>
        <authorList>
            <person name="Barreto F.S."/>
            <person name="Watson E.T."/>
            <person name="Lima T.G."/>
            <person name="Willett C.S."/>
            <person name="Edmands S."/>
            <person name="Li W."/>
            <person name="Burton R.S."/>
        </authorList>
    </citation>
    <scope>NUCLEOTIDE SEQUENCE [LARGE SCALE GENOMIC DNA]</scope>
    <source>
        <strain evidence="15 16">San Diego</strain>
    </source>
</reference>
<keyword evidence="7" id="KW-0175">Coiled coil</keyword>
<keyword evidence="4 12" id="KW-0863">Zinc-finger</keyword>
<name>A0A553PNJ8_TIGCA</name>
<evidence type="ECO:0000259" key="14">
    <source>
        <dbReference type="PROSITE" id="PS50950"/>
    </source>
</evidence>
<evidence type="ECO:0000256" key="2">
    <source>
        <dbReference type="ARBA" id="ARBA00006177"/>
    </source>
</evidence>
<keyword evidence="16" id="KW-1185">Reference proteome</keyword>
<gene>
    <name evidence="15" type="ORF">TCAL_09997</name>
</gene>
<dbReference type="PANTHER" id="PTHR46600">
    <property type="entry name" value="THAP DOMAIN-CONTAINING"/>
    <property type="match status" value="1"/>
</dbReference>
<evidence type="ECO:0000256" key="3">
    <source>
        <dbReference type="ARBA" id="ARBA00022723"/>
    </source>
</evidence>
<dbReference type="GO" id="GO:0005654">
    <property type="term" value="C:nucleoplasm"/>
    <property type="evidence" value="ECO:0007669"/>
    <property type="project" value="UniProtKB-SubCell"/>
</dbReference>
<dbReference type="InterPro" id="IPR026516">
    <property type="entry name" value="THAP1/10"/>
</dbReference>
<evidence type="ECO:0000256" key="6">
    <source>
        <dbReference type="ARBA" id="ARBA00023015"/>
    </source>
</evidence>
<dbReference type="Pfam" id="PF05485">
    <property type="entry name" value="THAP"/>
    <property type="match status" value="1"/>
</dbReference>
<comment type="similarity">
    <text evidence="2">Belongs to the THAP1 family.</text>
</comment>
<keyword evidence="8 12" id="KW-0238">DNA-binding</keyword>
<feature type="domain" description="THAP-type" evidence="14">
    <location>
        <begin position="1"/>
        <end position="90"/>
    </location>
</feature>
<evidence type="ECO:0000256" key="1">
    <source>
        <dbReference type="ARBA" id="ARBA00004642"/>
    </source>
</evidence>
<keyword evidence="11" id="KW-0131">Cell cycle</keyword>
<dbReference type="EMBL" id="VCGU01000002">
    <property type="protein sequence ID" value="TRY79258.1"/>
    <property type="molecule type" value="Genomic_DNA"/>
</dbReference>
<evidence type="ECO:0000313" key="16">
    <source>
        <dbReference type="Proteomes" id="UP000318571"/>
    </source>
</evidence>
<accession>A0A553PNJ8</accession>
<evidence type="ECO:0000256" key="12">
    <source>
        <dbReference type="PROSITE-ProRule" id="PRU00309"/>
    </source>
</evidence>
<dbReference type="AlphaFoldDB" id="A0A553PNJ8"/>
<feature type="region of interest" description="Disordered" evidence="13">
    <location>
        <begin position="197"/>
        <end position="217"/>
    </location>
</feature>
<comment type="subcellular location">
    <subcellularLocation>
        <location evidence="1">Nucleus</location>
        <location evidence="1">Nucleoplasm</location>
    </subcellularLocation>
</comment>
<keyword evidence="6" id="KW-0805">Transcription regulation</keyword>
<dbReference type="GO" id="GO:0008270">
    <property type="term" value="F:zinc ion binding"/>
    <property type="evidence" value="ECO:0007669"/>
    <property type="project" value="UniProtKB-KW"/>
</dbReference>
<evidence type="ECO:0000313" key="15">
    <source>
        <dbReference type="EMBL" id="TRY79258.1"/>
    </source>
</evidence>
<evidence type="ECO:0000256" key="10">
    <source>
        <dbReference type="ARBA" id="ARBA00023242"/>
    </source>
</evidence>
<dbReference type="Gene3D" id="6.20.210.20">
    <property type="entry name" value="THAP domain"/>
    <property type="match status" value="1"/>
</dbReference>
<evidence type="ECO:0000256" key="7">
    <source>
        <dbReference type="ARBA" id="ARBA00023054"/>
    </source>
</evidence>
<keyword evidence="9" id="KW-0804">Transcription</keyword>
<organism evidence="15 16">
    <name type="scientific">Tigriopus californicus</name>
    <name type="common">Marine copepod</name>
    <dbReference type="NCBI Taxonomy" id="6832"/>
    <lineage>
        <taxon>Eukaryota</taxon>
        <taxon>Metazoa</taxon>
        <taxon>Ecdysozoa</taxon>
        <taxon>Arthropoda</taxon>
        <taxon>Crustacea</taxon>
        <taxon>Multicrustacea</taxon>
        <taxon>Hexanauplia</taxon>
        <taxon>Copepoda</taxon>
        <taxon>Harpacticoida</taxon>
        <taxon>Harpacticidae</taxon>
        <taxon>Tigriopus</taxon>
    </lineage>
</organism>
<comment type="caution">
    <text evidence="15">The sequence shown here is derived from an EMBL/GenBank/DDBJ whole genome shotgun (WGS) entry which is preliminary data.</text>
</comment>
<evidence type="ECO:0000256" key="8">
    <source>
        <dbReference type="ARBA" id="ARBA00023125"/>
    </source>
</evidence>
<dbReference type="InterPro" id="IPR038441">
    <property type="entry name" value="THAP_Znf_sf"/>
</dbReference>
<dbReference type="InterPro" id="IPR006612">
    <property type="entry name" value="THAP_Znf"/>
</dbReference>
<evidence type="ECO:0000256" key="11">
    <source>
        <dbReference type="ARBA" id="ARBA00023306"/>
    </source>
</evidence>
<keyword evidence="10" id="KW-0539">Nucleus</keyword>
<dbReference type="SUPFAM" id="SSF57716">
    <property type="entry name" value="Glucocorticoid receptor-like (DNA-binding domain)"/>
    <property type="match status" value="1"/>
</dbReference>
<evidence type="ECO:0000256" key="5">
    <source>
        <dbReference type="ARBA" id="ARBA00022833"/>
    </source>
</evidence>
<dbReference type="PANTHER" id="PTHR46600:SF1">
    <property type="entry name" value="THAP DOMAIN-CONTAINING PROTEIN 1"/>
    <property type="match status" value="1"/>
</dbReference>
<evidence type="ECO:0000256" key="4">
    <source>
        <dbReference type="ARBA" id="ARBA00022771"/>
    </source>
</evidence>
<dbReference type="SMART" id="SM00980">
    <property type="entry name" value="THAP"/>
    <property type="match status" value="1"/>
</dbReference>
<keyword evidence="5" id="KW-0862">Zinc</keyword>
<protein>
    <recommendedName>
        <fullName evidence="14">THAP-type domain-containing protein</fullName>
    </recommendedName>
</protein>
<evidence type="ECO:0000256" key="13">
    <source>
        <dbReference type="SAM" id="MobiDB-lite"/>
    </source>
</evidence>
<dbReference type="GO" id="GO:0043565">
    <property type="term" value="F:sequence-specific DNA binding"/>
    <property type="evidence" value="ECO:0007669"/>
    <property type="project" value="InterPro"/>
</dbReference>
<keyword evidence="3" id="KW-0479">Metal-binding</keyword>
<evidence type="ECO:0000256" key="9">
    <source>
        <dbReference type="ARBA" id="ARBA00023163"/>
    </source>
</evidence>